<name>A0A1G5I9Z8_9BACT</name>
<dbReference type="HAMAP" id="MF_00187">
    <property type="entry name" value="FdhD"/>
    <property type="match status" value="1"/>
</dbReference>
<keyword evidence="2 3" id="KW-0501">Molybdenum cofactor biosynthesis</keyword>
<keyword evidence="1 3" id="KW-0963">Cytoplasm</keyword>
<evidence type="ECO:0000256" key="3">
    <source>
        <dbReference type="HAMAP-Rule" id="MF_00187"/>
    </source>
</evidence>
<protein>
    <recommendedName>
        <fullName evidence="3">Sulfur carrier protein FdhD</fullName>
    </recommendedName>
</protein>
<feature type="active site" description="Cysteine persulfide intermediate" evidence="3">
    <location>
        <position position="109"/>
    </location>
</feature>
<dbReference type="PANTHER" id="PTHR30592">
    <property type="entry name" value="FORMATE DEHYDROGENASE"/>
    <property type="match status" value="1"/>
</dbReference>
<dbReference type="OrthoDB" id="3197277at2"/>
<evidence type="ECO:0000256" key="1">
    <source>
        <dbReference type="ARBA" id="ARBA00022490"/>
    </source>
</evidence>
<dbReference type="NCBIfam" id="TIGR00129">
    <property type="entry name" value="fdhD_narQ"/>
    <property type="match status" value="1"/>
</dbReference>
<dbReference type="Pfam" id="PF02634">
    <property type="entry name" value="FdhD-NarQ"/>
    <property type="match status" value="1"/>
</dbReference>
<dbReference type="InterPro" id="IPR003786">
    <property type="entry name" value="FdhD"/>
</dbReference>
<organism evidence="4 5">
    <name type="scientific">Desulfoluna spongiiphila</name>
    <dbReference type="NCBI Taxonomy" id="419481"/>
    <lineage>
        <taxon>Bacteria</taxon>
        <taxon>Pseudomonadati</taxon>
        <taxon>Thermodesulfobacteriota</taxon>
        <taxon>Desulfobacteria</taxon>
        <taxon>Desulfobacterales</taxon>
        <taxon>Desulfolunaceae</taxon>
        <taxon>Desulfoluna</taxon>
    </lineage>
</organism>
<dbReference type="AlphaFoldDB" id="A0A1G5I9Z8"/>
<evidence type="ECO:0000313" key="4">
    <source>
        <dbReference type="EMBL" id="SCY72853.1"/>
    </source>
</evidence>
<gene>
    <name evidence="3" type="primary">fdhD</name>
    <name evidence="4" type="ORF">SAMN05216233_118104</name>
</gene>
<evidence type="ECO:0000313" key="5">
    <source>
        <dbReference type="Proteomes" id="UP000198870"/>
    </source>
</evidence>
<dbReference type="GO" id="GO:0016783">
    <property type="term" value="F:sulfurtransferase activity"/>
    <property type="evidence" value="ECO:0007669"/>
    <property type="project" value="InterPro"/>
</dbReference>
<dbReference type="GO" id="GO:0005737">
    <property type="term" value="C:cytoplasm"/>
    <property type="evidence" value="ECO:0007669"/>
    <property type="project" value="UniProtKB-SubCell"/>
</dbReference>
<dbReference type="SUPFAM" id="SSF53927">
    <property type="entry name" value="Cytidine deaminase-like"/>
    <property type="match status" value="1"/>
</dbReference>
<proteinExistence type="inferred from homology"/>
<dbReference type="RefSeq" id="WP_092213556.1">
    <property type="nucleotide sequence ID" value="NZ_FMUX01000018.1"/>
</dbReference>
<dbReference type="GO" id="GO:0006777">
    <property type="term" value="P:Mo-molybdopterin cofactor biosynthetic process"/>
    <property type="evidence" value="ECO:0007669"/>
    <property type="project" value="UniProtKB-UniRule"/>
</dbReference>
<dbReference type="PIRSF" id="PIRSF015626">
    <property type="entry name" value="FdhD"/>
    <property type="match status" value="1"/>
</dbReference>
<dbReference type="InterPro" id="IPR016193">
    <property type="entry name" value="Cytidine_deaminase-like"/>
</dbReference>
<comment type="caution">
    <text evidence="3">Lacks conserved residue(s) required for the propagation of feature annotation.</text>
</comment>
<sequence>MKSHSTQRIRHIVTGEVRETTQELLAEEPLSIRVQGNPYTVVMRTPGDEIAHVAGFCLGEGIVDAVADFGTLAFCDEDVNVVTVTLTPERSERVPEILDRRGFISQTSCGICGKELIDDLRQVTSTVDASPVAFEVVSNALDALGTHQPLREITRASHAAALAHGTGEILSVAEDAGRHNALDKAVGKLFLQDSLGEARFLVLSSRISYEMVQKAARAGIAIIAAVSRPTALAVELAEGLGITLCSLARGEGLFVYTHPHRIQTQSPE</sequence>
<comment type="subcellular location">
    <subcellularLocation>
        <location evidence="3">Cytoplasm</location>
    </subcellularLocation>
</comment>
<keyword evidence="5" id="KW-1185">Reference proteome</keyword>
<dbReference type="GO" id="GO:0097163">
    <property type="term" value="F:sulfur carrier activity"/>
    <property type="evidence" value="ECO:0007669"/>
    <property type="project" value="UniProtKB-UniRule"/>
</dbReference>
<dbReference type="Gene3D" id="3.10.20.10">
    <property type="match status" value="1"/>
</dbReference>
<dbReference type="STRING" id="419481.SAMN05216233_118104"/>
<comment type="similarity">
    <text evidence="3">Belongs to the FdhD family.</text>
</comment>
<comment type="function">
    <text evidence="3">Required for formate dehydrogenase (FDH) activity. Acts as a sulfur carrier protein that transfers sulfur from IscS to the molybdenum cofactor prior to its insertion into FDH.</text>
</comment>
<reference evidence="4 5" key="1">
    <citation type="submission" date="2016-10" db="EMBL/GenBank/DDBJ databases">
        <authorList>
            <person name="de Groot N.N."/>
        </authorList>
    </citation>
    <scope>NUCLEOTIDE SEQUENCE [LARGE SCALE GENOMIC DNA]</scope>
    <source>
        <strain evidence="4 5">AA1</strain>
    </source>
</reference>
<dbReference type="Proteomes" id="UP000198870">
    <property type="component" value="Unassembled WGS sequence"/>
</dbReference>
<dbReference type="EMBL" id="FMUX01000018">
    <property type="protein sequence ID" value="SCY72853.1"/>
    <property type="molecule type" value="Genomic_DNA"/>
</dbReference>
<evidence type="ECO:0000256" key="2">
    <source>
        <dbReference type="ARBA" id="ARBA00023150"/>
    </source>
</evidence>
<dbReference type="Gene3D" id="3.40.140.10">
    <property type="entry name" value="Cytidine Deaminase, domain 2"/>
    <property type="match status" value="1"/>
</dbReference>
<dbReference type="PANTHER" id="PTHR30592:SF1">
    <property type="entry name" value="SULFUR CARRIER PROTEIN FDHD"/>
    <property type="match status" value="1"/>
</dbReference>
<accession>A0A1G5I9Z8</accession>